<evidence type="ECO:0000256" key="10">
    <source>
        <dbReference type="RuleBase" id="RU363032"/>
    </source>
</evidence>
<dbReference type="KEGG" id="bcai:K788_0001419"/>
<name>A0A0P0RMW0_9BURK</name>
<dbReference type="GO" id="GO:0022857">
    <property type="term" value="F:transmembrane transporter activity"/>
    <property type="evidence" value="ECO:0007669"/>
    <property type="project" value="InterPro"/>
</dbReference>
<dbReference type="PANTHER" id="PTHR30614:SF20">
    <property type="entry name" value="GLUTAMINE TRANSPORT SYSTEM PERMEASE PROTEIN GLNP"/>
    <property type="match status" value="1"/>
</dbReference>
<accession>A0A0P0RMW0</accession>
<evidence type="ECO:0000256" key="8">
    <source>
        <dbReference type="ARBA" id="ARBA00022989"/>
    </source>
</evidence>
<dbReference type="GO" id="GO:0043190">
    <property type="term" value="C:ATP-binding cassette (ABC) transporter complex"/>
    <property type="evidence" value="ECO:0007669"/>
    <property type="project" value="InterPro"/>
</dbReference>
<reference evidence="12 13" key="1">
    <citation type="journal article" date="2014" name="Genome Announc.">
        <title>Draft Genome Sequence of the Haloacid-Degrading Burkholderia caribensis Strain MBA4.</title>
        <authorList>
            <person name="Pan Y."/>
            <person name="Kong K.F."/>
            <person name="Tsang J.S."/>
        </authorList>
    </citation>
    <scope>NUCLEOTIDE SEQUENCE [LARGE SCALE GENOMIC DNA]</scope>
    <source>
        <strain evidence="12 13">MBA4</strain>
        <plasmid evidence="13">Plasmid</plasmid>
    </source>
</reference>
<keyword evidence="6 10" id="KW-0812">Transmembrane</keyword>
<dbReference type="EMBL" id="CP012748">
    <property type="protein sequence ID" value="ALL70238.1"/>
    <property type="molecule type" value="Genomic_DNA"/>
</dbReference>
<dbReference type="InterPro" id="IPR010065">
    <property type="entry name" value="AA_ABC_transptr_permease_3TM"/>
</dbReference>
<feature type="transmembrane region" description="Helical" evidence="10">
    <location>
        <begin position="205"/>
        <end position="224"/>
    </location>
</feature>
<evidence type="ECO:0000256" key="5">
    <source>
        <dbReference type="ARBA" id="ARBA00022475"/>
    </source>
</evidence>
<evidence type="ECO:0000256" key="3">
    <source>
        <dbReference type="ARBA" id="ARBA00010072"/>
    </source>
</evidence>
<dbReference type="SUPFAM" id="SSF161098">
    <property type="entry name" value="MetI-like"/>
    <property type="match status" value="1"/>
</dbReference>
<dbReference type="Pfam" id="PF00528">
    <property type="entry name" value="BPD_transp_1"/>
    <property type="match status" value="1"/>
</dbReference>
<dbReference type="AlphaFoldDB" id="A0A0P0RMW0"/>
<organism evidence="12 13">
    <name type="scientific">Paraburkholderia caribensis MBA4</name>
    <dbReference type="NCBI Taxonomy" id="1323664"/>
    <lineage>
        <taxon>Bacteria</taxon>
        <taxon>Pseudomonadati</taxon>
        <taxon>Pseudomonadota</taxon>
        <taxon>Betaproteobacteria</taxon>
        <taxon>Burkholderiales</taxon>
        <taxon>Burkholderiaceae</taxon>
        <taxon>Paraburkholderia</taxon>
    </lineage>
</organism>
<gene>
    <name evidence="12" type="ORF">K788_0001419</name>
</gene>
<protein>
    <submittedName>
        <fullName evidence="12">Amino acid ABC transporter membrane protein 2, PAAT family</fullName>
    </submittedName>
</protein>
<dbReference type="Gene3D" id="1.10.3720.10">
    <property type="entry name" value="MetI-like"/>
    <property type="match status" value="1"/>
</dbReference>
<dbReference type="CDD" id="cd06261">
    <property type="entry name" value="TM_PBP2"/>
    <property type="match status" value="1"/>
</dbReference>
<comment type="subcellular location">
    <subcellularLocation>
        <location evidence="2">Cell inner membrane</location>
        <topology evidence="2">Multi-pass membrane protein</topology>
    </subcellularLocation>
    <subcellularLocation>
        <location evidence="10">Cell membrane</location>
        <topology evidence="10">Multi-pass membrane protein</topology>
    </subcellularLocation>
</comment>
<geneLocation type="plasmid" evidence="13"/>
<feature type="transmembrane region" description="Helical" evidence="10">
    <location>
        <begin position="65"/>
        <end position="95"/>
    </location>
</feature>
<keyword evidence="4 10" id="KW-0813">Transport</keyword>
<dbReference type="Proteomes" id="UP000019146">
    <property type="component" value="Plasmid unnamed"/>
</dbReference>
<feature type="transmembrane region" description="Helical" evidence="10">
    <location>
        <begin position="25"/>
        <end position="45"/>
    </location>
</feature>
<evidence type="ECO:0000256" key="9">
    <source>
        <dbReference type="ARBA" id="ARBA00023136"/>
    </source>
</evidence>
<keyword evidence="7" id="KW-0029">Amino-acid transport</keyword>
<evidence type="ECO:0000256" key="1">
    <source>
        <dbReference type="ARBA" id="ARBA00003159"/>
    </source>
</evidence>
<sequence>MAPRSAASSFPVAESRPAKRVRGPAPGVAAALGVLVAGALLWTFAPDSGARGETLARFVEWAPALAHGFALNVLISIGAIAIGSILGLAIGALALAHSLPGRIAKLWVQAFRNAPWLVLVYFTTYVFPFEFTLFGTTFPFPDWLKVTLALALPASANIAEVFRGAVASIPTTQWEAAASLAFSRAQILLHIVLPQCIRRMLPPWMNVYAIITMGTALSSLVGIHDLIDTAQVASSTVARSSFTVLSYLATLVIFFAYCYPISLLTRWLEKRLGNV</sequence>
<dbReference type="PANTHER" id="PTHR30614">
    <property type="entry name" value="MEMBRANE COMPONENT OF AMINO ACID ABC TRANSPORTER"/>
    <property type="match status" value="1"/>
</dbReference>
<evidence type="ECO:0000256" key="7">
    <source>
        <dbReference type="ARBA" id="ARBA00022970"/>
    </source>
</evidence>
<evidence type="ECO:0000313" key="12">
    <source>
        <dbReference type="EMBL" id="ALL70238.1"/>
    </source>
</evidence>
<dbReference type="InterPro" id="IPR035906">
    <property type="entry name" value="MetI-like_sf"/>
</dbReference>
<dbReference type="InterPro" id="IPR000515">
    <property type="entry name" value="MetI-like"/>
</dbReference>
<feature type="transmembrane region" description="Helical" evidence="10">
    <location>
        <begin position="176"/>
        <end position="193"/>
    </location>
</feature>
<evidence type="ECO:0000313" key="13">
    <source>
        <dbReference type="Proteomes" id="UP000019146"/>
    </source>
</evidence>
<evidence type="ECO:0000256" key="6">
    <source>
        <dbReference type="ARBA" id="ARBA00022692"/>
    </source>
</evidence>
<keyword evidence="8 10" id="KW-1133">Transmembrane helix</keyword>
<dbReference type="NCBIfam" id="TIGR01726">
    <property type="entry name" value="HEQRo_perm_3TM"/>
    <property type="match status" value="1"/>
</dbReference>
<evidence type="ECO:0000259" key="11">
    <source>
        <dbReference type="PROSITE" id="PS50928"/>
    </source>
</evidence>
<dbReference type="PROSITE" id="PS50928">
    <property type="entry name" value="ABC_TM1"/>
    <property type="match status" value="1"/>
</dbReference>
<evidence type="ECO:0000256" key="4">
    <source>
        <dbReference type="ARBA" id="ARBA00022448"/>
    </source>
</evidence>
<comment type="function">
    <text evidence="1">Part of the binding-protein-dependent transport system for glutamine; probably responsible for the translocation of the substrate across the membrane.</text>
</comment>
<feature type="transmembrane region" description="Helical" evidence="10">
    <location>
        <begin position="116"/>
        <end position="138"/>
    </location>
</feature>
<evidence type="ECO:0000256" key="2">
    <source>
        <dbReference type="ARBA" id="ARBA00004429"/>
    </source>
</evidence>
<keyword evidence="9 10" id="KW-0472">Membrane</keyword>
<dbReference type="GO" id="GO:0006865">
    <property type="term" value="P:amino acid transport"/>
    <property type="evidence" value="ECO:0007669"/>
    <property type="project" value="UniProtKB-KW"/>
</dbReference>
<comment type="similarity">
    <text evidence="3">Belongs to the binding-protein-dependent transport system permease family. HisMQ subfamily.</text>
</comment>
<keyword evidence="12" id="KW-0614">Plasmid</keyword>
<feature type="transmembrane region" description="Helical" evidence="10">
    <location>
        <begin position="244"/>
        <end position="264"/>
    </location>
</feature>
<dbReference type="InterPro" id="IPR043429">
    <property type="entry name" value="ArtM/GltK/GlnP/TcyL/YhdX-like"/>
</dbReference>
<keyword evidence="5" id="KW-1003">Cell membrane</keyword>
<feature type="domain" description="ABC transmembrane type-1" evidence="11">
    <location>
        <begin position="69"/>
        <end position="257"/>
    </location>
</feature>
<dbReference type="GeneID" id="69973725"/>
<dbReference type="RefSeq" id="WP_035994577.1">
    <property type="nucleotide sequence ID" value="NZ_CP012748.1"/>
</dbReference>
<proteinExistence type="inferred from homology"/>